<dbReference type="EMBL" id="MGJB01000008">
    <property type="protein sequence ID" value="OGM98824.1"/>
    <property type="molecule type" value="Genomic_DNA"/>
</dbReference>
<dbReference type="GO" id="GO:0005384">
    <property type="term" value="F:manganese ion transmembrane transporter activity"/>
    <property type="evidence" value="ECO:0007669"/>
    <property type="project" value="InterPro"/>
</dbReference>
<reference evidence="6 7" key="1">
    <citation type="journal article" date="2016" name="Nat. Commun.">
        <title>Thousands of microbial genomes shed light on interconnected biogeochemical processes in an aquifer system.</title>
        <authorList>
            <person name="Anantharaman K."/>
            <person name="Brown C.T."/>
            <person name="Hug L.A."/>
            <person name="Sharon I."/>
            <person name="Castelle C.J."/>
            <person name="Probst A.J."/>
            <person name="Thomas B.C."/>
            <person name="Singh A."/>
            <person name="Wilkins M.J."/>
            <person name="Karaoz U."/>
            <person name="Brodie E.L."/>
            <person name="Williams K.H."/>
            <person name="Hubbard S.S."/>
            <person name="Banfield J.F."/>
        </authorList>
    </citation>
    <scope>NUCLEOTIDE SEQUENCE [LARGE SCALE GENOMIC DNA]</scope>
</reference>
<dbReference type="Proteomes" id="UP000176893">
    <property type="component" value="Unassembled WGS sequence"/>
</dbReference>
<evidence type="ECO:0000313" key="6">
    <source>
        <dbReference type="EMBL" id="OGM98824.1"/>
    </source>
</evidence>
<dbReference type="InterPro" id="IPR008217">
    <property type="entry name" value="Ccc1_fam"/>
</dbReference>
<dbReference type="AlphaFoldDB" id="A0A1F8ED91"/>
<dbReference type="STRING" id="1802661.A2649_02350"/>
<evidence type="ECO:0000256" key="2">
    <source>
        <dbReference type="ARBA" id="ARBA00022692"/>
    </source>
</evidence>
<keyword evidence="3 5" id="KW-1133">Transmembrane helix</keyword>
<organism evidence="6 7">
    <name type="scientific">Candidatus Yanofskybacteria bacterium RIFCSPHIGHO2_01_FULL_41_26</name>
    <dbReference type="NCBI Taxonomy" id="1802661"/>
    <lineage>
        <taxon>Bacteria</taxon>
        <taxon>Candidatus Yanofskyibacteriota</taxon>
    </lineage>
</organism>
<protein>
    <recommendedName>
        <fullName evidence="8">VIT family protein</fullName>
    </recommendedName>
</protein>
<name>A0A1F8ED91_9BACT</name>
<comment type="caution">
    <text evidence="6">The sequence shown here is derived from an EMBL/GenBank/DDBJ whole genome shotgun (WGS) entry which is preliminary data.</text>
</comment>
<evidence type="ECO:0000256" key="5">
    <source>
        <dbReference type="SAM" id="Phobius"/>
    </source>
</evidence>
<evidence type="ECO:0000313" key="7">
    <source>
        <dbReference type="Proteomes" id="UP000176893"/>
    </source>
</evidence>
<dbReference type="GO" id="GO:0012505">
    <property type="term" value="C:endomembrane system"/>
    <property type="evidence" value="ECO:0007669"/>
    <property type="project" value="UniProtKB-SubCell"/>
</dbReference>
<feature type="transmembrane region" description="Helical" evidence="5">
    <location>
        <begin position="12"/>
        <end position="33"/>
    </location>
</feature>
<comment type="subcellular location">
    <subcellularLocation>
        <location evidence="1">Endomembrane system</location>
        <topology evidence="1">Multi-pass membrane protein</topology>
    </subcellularLocation>
</comment>
<dbReference type="PANTHER" id="PTHR31851">
    <property type="entry name" value="FE(2+)/MN(2+) TRANSPORTER PCL1"/>
    <property type="match status" value="1"/>
</dbReference>
<accession>A0A1F8ED91</accession>
<dbReference type="GO" id="GO:0030026">
    <property type="term" value="P:intracellular manganese ion homeostasis"/>
    <property type="evidence" value="ECO:0007669"/>
    <property type="project" value="InterPro"/>
</dbReference>
<proteinExistence type="predicted"/>
<evidence type="ECO:0000256" key="4">
    <source>
        <dbReference type="ARBA" id="ARBA00023136"/>
    </source>
</evidence>
<feature type="transmembrane region" description="Helical" evidence="5">
    <location>
        <begin position="81"/>
        <end position="102"/>
    </location>
</feature>
<evidence type="ECO:0000256" key="3">
    <source>
        <dbReference type="ARBA" id="ARBA00022989"/>
    </source>
</evidence>
<dbReference type="CDD" id="cd01059">
    <property type="entry name" value="CCC1_like"/>
    <property type="match status" value="1"/>
</dbReference>
<evidence type="ECO:0008006" key="8">
    <source>
        <dbReference type="Google" id="ProtNLM"/>
    </source>
</evidence>
<feature type="transmembrane region" description="Helical" evidence="5">
    <location>
        <begin position="39"/>
        <end position="60"/>
    </location>
</feature>
<feature type="transmembrane region" description="Helical" evidence="5">
    <location>
        <begin position="108"/>
        <end position="126"/>
    </location>
</feature>
<keyword evidence="2 5" id="KW-0812">Transmembrane</keyword>
<keyword evidence="4 5" id="KW-0472">Membrane</keyword>
<sequence length="162" mass="17060">MRSTSGLRNFIFGVEDSLVSTVGLLSGVAISGISRSHLILTGAILIFVEAFSMAVGSILSEHSAEEYAKRREISIRGSAKSGLIMFFSYFISGFIPLAPYVFLNNNALIVSILFSIAALGLLGVFSGKISGTKIFGNVLKMVILGSVAIVVGVIIANILNVS</sequence>
<dbReference type="Pfam" id="PF01988">
    <property type="entry name" value="VIT1"/>
    <property type="match status" value="2"/>
</dbReference>
<feature type="transmembrane region" description="Helical" evidence="5">
    <location>
        <begin position="138"/>
        <end position="159"/>
    </location>
</feature>
<gene>
    <name evidence="6" type="ORF">A2649_02350</name>
</gene>
<evidence type="ECO:0000256" key="1">
    <source>
        <dbReference type="ARBA" id="ARBA00004127"/>
    </source>
</evidence>